<reference evidence="1 2" key="3">
    <citation type="submission" date="2019-11" db="EMBL/GenBank/DDBJ databases">
        <title>A de novo genome assembly of a pear dwarfing rootstock.</title>
        <authorList>
            <person name="Wang F."/>
            <person name="Wang J."/>
            <person name="Li S."/>
            <person name="Zhang Y."/>
            <person name="Fang M."/>
            <person name="Ma L."/>
            <person name="Zhao Y."/>
            <person name="Jiang S."/>
        </authorList>
    </citation>
    <scope>NUCLEOTIDE SEQUENCE [LARGE SCALE GENOMIC DNA]</scope>
    <source>
        <strain evidence="1">S2</strain>
        <tissue evidence="1">Leaf</tissue>
    </source>
</reference>
<name>A0A5N5FJT8_9ROSA</name>
<sequence>MAAKLHRGKEGRPPLRSSEIATEGEDYAPLLAGIWVWFWLQRCAALLLGL</sequence>
<accession>A0A5N5FJT8</accession>
<dbReference type="EMBL" id="SMOL01000695">
    <property type="protein sequence ID" value="KAB2603409.1"/>
    <property type="molecule type" value="Genomic_DNA"/>
</dbReference>
<evidence type="ECO:0000313" key="2">
    <source>
        <dbReference type="Proteomes" id="UP000327157"/>
    </source>
</evidence>
<gene>
    <name evidence="1" type="ORF">D8674_004414</name>
</gene>
<dbReference type="Proteomes" id="UP000327157">
    <property type="component" value="Chromosome 10"/>
</dbReference>
<evidence type="ECO:0000313" key="1">
    <source>
        <dbReference type="EMBL" id="KAB2603409.1"/>
    </source>
</evidence>
<proteinExistence type="predicted"/>
<dbReference type="AlphaFoldDB" id="A0A5N5FJT8"/>
<keyword evidence="2" id="KW-1185">Reference proteome</keyword>
<reference evidence="2" key="2">
    <citation type="submission" date="2019-10" db="EMBL/GenBank/DDBJ databases">
        <title>A de novo genome assembly of a pear dwarfing rootstock.</title>
        <authorList>
            <person name="Wang F."/>
            <person name="Wang J."/>
            <person name="Li S."/>
            <person name="Zhang Y."/>
            <person name="Fang M."/>
            <person name="Ma L."/>
            <person name="Zhao Y."/>
            <person name="Jiang S."/>
        </authorList>
    </citation>
    <scope>NUCLEOTIDE SEQUENCE [LARGE SCALE GENOMIC DNA]</scope>
</reference>
<protein>
    <submittedName>
        <fullName evidence="1">Uncharacterized protein</fullName>
    </submittedName>
</protein>
<reference evidence="1 2" key="1">
    <citation type="submission" date="2019-09" db="EMBL/GenBank/DDBJ databases">
        <authorList>
            <person name="Ou C."/>
        </authorList>
    </citation>
    <scope>NUCLEOTIDE SEQUENCE [LARGE SCALE GENOMIC DNA]</scope>
    <source>
        <strain evidence="1">S2</strain>
        <tissue evidence="1">Leaf</tissue>
    </source>
</reference>
<organism evidence="1 2">
    <name type="scientific">Pyrus ussuriensis x Pyrus communis</name>
    <dbReference type="NCBI Taxonomy" id="2448454"/>
    <lineage>
        <taxon>Eukaryota</taxon>
        <taxon>Viridiplantae</taxon>
        <taxon>Streptophyta</taxon>
        <taxon>Embryophyta</taxon>
        <taxon>Tracheophyta</taxon>
        <taxon>Spermatophyta</taxon>
        <taxon>Magnoliopsida</taxon>
        <taxon>eudicotyledons</taxon>
        <taxon>Gunneridae</taxon>
        <taxon>Pentapetalae</taxon>
        <taxon>rosids</taxon>
        <taxon>fabids</taxon>
        <taxon>Rosales</taxon>
        <taxon>Rosaceae</taxon>
        <taxon>Amygdaloideae</taxon>
        <taxon>Maleae</taxon>
        <taxon>Pyrus</taxon>
    </lineage>
</organism>
<comment type="caution">
    <text evidence="1">The sequence shown here is derived from an EMBL/GenBank/DDBJ whole genome shotgun (WGS) entry which is preliminary data.</text>
</comment>